<accession>A0A2U2AJK8</accession>
<evidence type="ECO:0000313" key="1">
    <source>
        <dbReference type="EMBL" id="PWD82991.1"/>
    </source>
</evidence>
<name>A0A2U2AJK8_9GAMM</name>
<organism evidence="1 2">
    <name type="scientific">Ignatzschineria indica</name>
    <dbReference type="NCBI Taxonomy" id="472583"/>
    <lineage>
        <taxon>Bacteria</taxon>
        <taxon>Pseudomonadati</taxon>
        <taxon>Pseudomonadota</taxon>
        <taxon>Gammaproteobacteria</taxon>
        <taxon>Cardiobacteriales</taxon>
        <taxon>Ignatzschineriaceae</taxon>
        <taxon>Ignatzschineria</taxon>
    </lineage>
</organism>
<dbReference type="EMBL" id="QEWR01000003">
    <property type="protein sequence ID" value="PWD82991.1"/>
    <property type="molecule type" value="Genomic_DNA"/>
</dbReference>
<reference evidence="1 2" key="1">
    <citation type="journal article" date="2018" name="Genome Announc.">
        <title>Ignatzschineria cameli sp. nov., isolated from necrotic foot tissue of dromedaries (Camelus dromedarius) and associated maggots (Wohlfahrtia species) in Dubai.</title>
        <authorList>
            <person name="Tsang C.C."/>
            <person name="Tang J.Y."/>
            <person name="Fong J.Y."/>
            <person name="Kinne J."/>
            <person name="Lee H.H."/>
            <person name="Joseph M."/>
            <person name="Jose S."/>
            <person name="Schuster R.K."/>
            <person name="Tang Y."/>
            <person name="Sivakumar S."/>
            <person name="Chen J.H."/>
            <person name="Teng J.L."/>
            <person name="Lau S.K."/>
            <person name="Wernery U."/>
            <person name="Woo P.C."/>
        </authorList>
    </citation>
    <scope>NUCLEOTIDE SEQUENCE [LARGE SCALE GENOMIC DNA]</scope>
    <source>
        <strain evidence="1 2">KCTC 22643</strain>
    </source>
</reference>
<protein>
    <submittedName>
        <fullName evidence="1">Uncharacterized protein</fullName>
    </submittedName>
</protein>
<evidence type="ECO:0000313" key="2">
    <source>
        <dbReference type="Proteomes" id="UP000244948"/>
    </source>
</evidence>
<proteinExistence type="predicted"/>
<dbReference type="AlphaFoldDB" id="A0A2U2AJK8"/>
<gene>
    <name evidence="1" type="ORF">DC082_06060</name>
</gene>
<sequence>MKRAKSFSPAIQQLLLLLEAIKQQRLNAAGSYYRALPKNYAPADNDLLSPTTIITLSILILGIKDADLRACSYEKSEIVLSRHSTASLIA</sequence>
<dbReference type="Proteomes" id="UP000244948">
    <property type="component" value="Unassembled WGS sequence"/>
</dbReference>
<keyword evidence="2" id="KW-1185">Reference proteome</keyword>
<comment type="caution">
    <text evidence="1">The sequence shown here is derived from an EMBL/GenBank/DDBJ whole genome shotgun (WGS) entry which is preliminary data.</text>
</comment>